<keyword evidence="3" id="KW-1185">Reference proteome</keyword>
<name>A0A9D3YMQ5_DREPO</name>
<dbReference type="Proteomes" id="UP000828390">
    <property type="component" value="Unassembled WGS sequence"/>
</dbReference>
<gene>
    <name evidence="2" type="ORF">DPMN_077842</name>
</gene>
<evidence type="ECO:0000313" key="2">
    <source>
        <dbReference type="EMBL" id="KAH3702816.1"/>
    </source>
</evidence>
<accession>A0A9D3YMQ5</accession>
<evidence type="ECO:0000256" key="1">
    <source>
        <dbReference type="SAM" id="MobiDB-lite"/>
    </source>
</evidence>
<feature type="region of interest" description="Disordered" evidence="1">
    <location>
        <begin position="36"/>
        <end position="67"/>
    </location>
</feature>
<reference evidence="2" key="2">
    <citation type="submission" date="2020-11" db="EMBL/GenBank/DDBJ databases">
        <authorList>
            <person name="McCartney M.A."/>
            <person name="Auch B."/>
            <person name="Kono T."/>
            <person name="Mallez S."/>
            <person name="Becker A."/>
            <person name="Gohl D.M."/>
            <person name="Silverstein K.A.T."/>
            <person name="Koren S."/>
            <person name="Bechman K.B."/>
            <person name="Herman A."/>
            <person name="Abrahante J.E."/>
            <person name="Garbe J."/>
        </authorList>
    </citation>
    <scope>NUCLEOTIDE SEQUENCE</scope>
    <source>
        <strain evidence="2">Duluth1</strain>
        <tissue evidence="2">Whole animal</tissue>
    </source>
</reference>
<comment type="caution">
    <text evidence="2">The sequence shown here is derived from an EMBL/GenBank/DDBJ whole genome shotgun (WGS) entry which is preliminary data.</text>
</comment>
<dbReference type="AlphaFoldDB" id="A0A9D3YMQ5"/>
<dbReference type="EMBL" id="JAIWYP010000015">
    <property type="protein sequence ID" value="KAH3702816.1"/>
    <property type="molecule type" value="Genomic_DNA"/>
</dbReference>
<evidence type="ECO:0000313" key="3">
    <source>
        <dbReference type="Proteomes" id="UP000828390"/>
    </source>
</evidence>
<proteinExistence type="predicted"/>
<protein>
    <submittedName>
        <fullName evidence="2">Uncharacterized protein</fullName>
    </submittedName>
</protein>
<organism evidence="2 3">
    <name type="scientific">Dreissena polymorpha</name>
    <name type="common">Zebra mussel</name>
    <name type="synonym">Mytilus polymorpha</name>
    <dbReference type="NCBI Taxonomy" id="45954"/>
    <lineage>
        <taxon>Eukaryota</taxon>
        <taxon>Metazoa</taxon>
        <taxon>Spiralia</taxon>
        <taxon>Lophotrochozoa</taxon>
        <taxon>Mollusca</taxon>
        <taxon>Bivalvia</taxon>
        <taxon>Autobranchia</taxon>
        <taxon>Heteroconchia</taxon>
        <taxon>Euheterodonta</taxon>
        <taxon>Imparidentia</taxon>
        <taxon>Neoheterodontei</taxon>
        <taxon>Myida</taxon>
        <taxon>Dreissenoidea</taxon>
        <taxon>Dreissenidae</taxon>
        <taxon>Dreissena</taxon>
    </lineage>
</organism>
<sequence length="67" mass="7264">MTTTMTATDEFLMSSLNQILNSITIMLLDLGKYAAPDGSTGKRNTRTTTRDEEATINGKGPDLNARV</sequence>
<reference evidence="2" key="1">
    <citation type="journal article" date="2019" name="bioRxiv">
        <title>The Genome of the Zebra Mussel, Dreissena polymorpha: A Resource for Invasive Species Research.</title>
        <authorList>
            <person name="McCartney M.A."/>
            <person name="Auch B."/>
            <person name="Kono T."/>
            <person name="Mallez S."/>
            <person name="Zhang Y."/>
            <person name="Obille A."/>
            <person name="Becker A."/>
            <person name="Abrahante J.E."/>
            <person name="Garbe J."/>
            <person name="Badalamenti J.P."/>
            <person name="Herman A."/>
            <person name="Mangelson H."/>
            <person name="Liachko I."/>
            <person name="Sullivan S."/>
            <person name="Sone E.D."/>
            <person name="Koren S."/>
            <person name="Silverstein K.A.T."/>
            <person name="Beckman K.B."/>
            <person name="Gohl D.M."/>
        </authorList>
    </citation>
    <scope>NUCLEOTIDE SEQUENCE</scope>
    <source>
        <strain evidence="2">Duluth1</strain>
        <tissue evidence="2">Whole animal</tissue>
    </source>
</reference>